<dbReference type="eggNOG" id="COG1377">
    <property type="taxonomic scope" value="Bacteria"/>
</dbReference>
<reference evidence="14" key="1">
    <citation type="submission" date="2010-10" db="EMBL/GenBank/DDBJ databases">
        <authorList>
            <consortium name="US DOE Joint Genome Institute (JGI-PGF)"/>
            <person name="Lucas S."/>
            <person name="Copeland A."/>
            <person name="Lapidus A."/>
            <person name="Bruce D."/>
            <person name="Goodwin L."/>
            <person name="Pitluck S."/>
            <person name="Kyrpides N."/>
            <person name="Mavromatis K."/>
            <person name="Detter J.C."/>
            <person name="Han C."/>
            <person name="Land M."/>
            <person name="Hauser L."/>
            <person name="Markowitz V."/>
            <person name="Cheng J.-F."/>
            <person name="Hugenholtz P."/>
            <person name="Woyke T."/>
            <person name="Wu D."/>
            <person name="Pukall R."/>
            <person name="Wahrenburg C."/>
            <person name="Brambilla E."/>
            <person name="Klenk H.-P."/>
            <person name="Eisen J.A."/>
        </authorList>
    </citation>
    <scope>NUCLEOTIDE SEQUENCE [LARGE SCALE GENOMIC DNA]</scope>
    <source>
        <strain evidence="14">DSM 13965</strain>
    </source>
</reference>
<dbReference type="Pfam" id="PF01312">
    <property type="entry name" value="Bac_export_2"/>
    <property type="match status" value="1"/>
</dbReference>
<feature type="compositionally biased region" description="Basic and acidic residues" evidence="12">
    <location>
        <begin position="25"/>
        <end position="34"/>
    </location>
</feature>
<evidence type="ECO:0000313" key="15">
    <source>
        <dbReference type="Proteomes" id="UP000005710"/>
    </source>
</evidence>
<feature type="region of interest" description="Disordered" evidence="12">
    <location>
        <begin position="25"/>
        <end position="45"/>
    </location>
</feature>
<evidence type="ECO:0000313" key="14">
    <source>
        <dbReference type="EMBL" id="EKP93664.1"/>
    </source>
</evidence>
<feature type="compositionally biased region" description="Low complexity" evidence="12">
    <location>
        <begin position="433"/>
        <end position="443"/>
    </location>
</feature>
<evidence type="ECO:0000256" key="8">
    <source>
        <dbReference type="ARBA" id="ARBA00022927"/>
    </source>
</evidence>
<dbReference type="Proteomes" id="UP000005710">
    <property type="component" value="Unassembled WGS sequence"/>
</dbReference>
<feature type="transmembrane region" description="Helical" evidence="13">
    <location>
        <begin position="90"/>
        <end position="111"/>
    </location>
</feature>
<feature type="transmembrane region" description="Helical" evidence="13">
    <location>
        <begin position="253"/>
        <end position="271"/>
    </location>
</feature>
<keyword evidence="9 13" id="KW-1133">Transmembrane helix</keyword>
<dbReference type="FunFam" id="3.40.1690.10:FF:000001">
    <property type="entry name" value="Flagellar biosynthetic protein FlhB"/>
    <property type="match status" value="1"/>
</dbReference>
<keyword evidence="8" id="KW-0653">Protein transport</keyword>
<dbReference type="STRING" id="867903.ThesuDRAFT_00259"/>
<gene>
    <name evidence="14" type="ORF">ThesuDRAFT_00259</name>
</gene>
<dbReference type="Gene3D" id="6.10.250.2080">
    <property type="match status" value="1"/>
</dbReference>
<keyword evidence="6 13" id="KW-0812">Transmembrane</keyword>
<feature type="compositionally biased region" description="Low complexity" evidence="12">
    <location>
        <begin position="35"/>
        <end position="45"/>
    </location>
</feature>
<reference evidence="14" key="2">
    <citation type="submission" date="2012-10" db="EMBL/GenBank/DDBJ databases">
        <title>Improved high-quality draft of Thermaerobacter subterraneus C21, DSM 13965.</title>
        <authorList>
            <consortium name="DOE Joint Genome Institute"/>
            <person name="Eisen J."/>
            <person name="Huntemann M."/>
            <person name="Wei C.-L."/>
            <person name="Han J."/>
            <person name="Detter J.C."/>
            <person name="Han C."/>
            <person name="Tapia R."/>
            <person name="Chen A."/>
            <person name="Kyrpides N."/>
            <person name="Mavromatis K."/>
            <person name="Markowitz V."/>
            <person name="Szeto E."/>
            <person name="Ivanova N."/>
            <person name="Mikhailova N."/>
            <person name="Ovchinnikova G."/>
            <person name="Pagani I."/>
            <person name="Pati A."/>
            <person name="Goodwin L."/>
            <person name="Nordberg H.P."/>
            <person name="Cantor M.N."/>
            <person name="Hua S.X."/>
            <person name="Woyke T."/>
            <person name="Eisen J."/>
            <person name="Klenk H.-P."/>
        </authorList>
    </citation>
    <scope>NUCLEOTIDE SEQUENCE [LARGE SCALE GENOMIC DNA]</scope>
    <source>
        <strain evidence="14">DSM 13965</strain>
    </source>
</reference>
<evidence type="ECO:0000256" key="12">
    <source>
        <dbReference type="SAM" id="MobiDB-lite"/>
    </source>
</evidence>
<dbReference type="InterPro" id="IPR029025">
    <property type="entry name" value="T3SS_substrate_exporter_C"/>
</dbReference>
<dbReference type="GO" id="GO:0044781">
    <property type="term" value="P:bacterial-type flagellum organization"/>
    <property type="evidence" value="ECO:0007669"/>
    <property type="project" value="UniProtKB-KW"/>
</dbReference>
<sequence>MTPPALVRPAGPAVPAGVSAAARLDPRAAGRAGRESGGTAWPARGAAAGAGAPLRRIQLQLFAGERVLPPSPRRLRQARRRGQVARSADLPAALVLLALAALAGTLVPLAARQVAGLARRLWAPSPAPLPADWTVAQAADLGRVVLLGTLAAAGPLALAGWVVAAAAGFVQAGGLFQPGLAAPRWERVNPLAGLQRLVSRRALVELLKAPVKLAVMAAALGPALLGAGMQLITATGAPLPAMLGLAGRSLQGLLWRGALAYLVVALADYAYQWWEHQQSLRMTVQEWKQDQKEAEGDPVLRQRIRQRQRHLARRRMLQEVPRADVVVTNPTHVAVALRYDPARMGAPVVVAKGVDFLALRIRALAEQHGVPVMEEPALARALYRAVEVGREIPAAFYVAVAEVLAFVWRLRGRAGPAGGQDTAGPGPWPGPAVPAGGPAPAGRGSEEEARLAASPGGWGSGEPGAGEAGRRPPVRPGRGEVR</sequence>
<accession>K6PYR0</accession>
<evidence type="ECO:0000256" key="9">
    <source>
        <dbReference type="ARBA" id="ARBA00022989"/>
    </source>
</evidence>
<dbReference type="PRINTS" id="PR00950">
    <property type="entry name" value="TYPE3IMSPROT"/>
</dbReference>
<protein>
    <recommendedName>
        <fullName evidence="3">Flagellar biosynthetic protein FlhB</fullName>
    </recommendedName>
</protein>
<keyword evidence="14" id="KW-0966">Cell projection</keyword>
<dbReference type="RefSeq" id="WP_006904957.1">
    <property type="nucleotide sequence ID" value="NZ_JH976536.1"/>
</dbReference>
<keyword evidence="5" id="KW-1003">Cell membrane</keyword>
<proteinExistence type="inferred from homology"/>
<evidence type="ECO:0000256" key="4">
    <source>
        <dbReference type="ARBA" id="ARBA00022448"/>
    </source>
</evidence>
<evidence type="ECO:0000256" key="1">
    <source>
        <dbReference type="ARBA" id="ARBA00004651"/>
    </source>
</evidence>
<keyword evidence="14" id="KW-0969">Cilium</keyword>
<dbReference type="SUPFAM" id="SSF160544">
    <property type="entry name" value="EscU C-terminal domain-like"/>
    <property type="match status" value="1"/>
</dbReference>
<evidence type="ECO:0000256" key="11">
    <source>
        <dbReference type="ARBA" id="ARBA00023225"/>
    </source>
</evidence>
<comment type="similarity">
    <text evidence="2">Belongs to the type III secretion exporter family.</text>
</comment>
<dbReference type="EMBL" id="AENY02000005">
    <property type="protein sequence ID" value="EKP93664.1"/>
    <property type="molecule type" value="Genomic_DNA"/>
</dbReference>
<feature type="region of interest" description="Disordered" evidence="12">
    <location>
        <begin position="415"/>
        <end position="482"/>
    </location>
</feature>
<evidence type="ECO:0000256" key="10">
    <source>
        <dbReference type="ARBA" id="ARBA00023136"/>
    </source>
</evidence>
<organism evidence="14 15">
    <name type="scientific">Thermaerobacter subterraneus DSM 13965</name>
    <dbReference type="NCBI Taxonomy" id="867903"/>
    <lineage>
        <taxon>Bacteria</taxon>
        <taxon>Bacillati</taxon>
        <taxon>Bacillota</taxon>
        <taxon>Clostridia</taxon>
        <taxon>Eubacteriales</taxon>
        <taxon>Clostridiales Family XVII. Incertae Sedis</taxon>
        <taxon>Thermaerobacter</taxon>
    </lineage>
</organism>
<dbReference type="GO" id="GO:0005886">
    <property type="term" value="C:plasma membrane"/>
    <property type="evidence" value="ECO:0007669"/>
    <property type="project" value="UniProtKB-SubCell"/>
</dbReference>
<keyword evidence="4" id="KW-0813">Transport</keyword>
<evidence type="ECO:0000256" key="5">
    <source>
        <dbReference type="ARBA" id="ARBA00022475"/>
    </source>
</evidence>
<dbReference type="GO" id="GO:0009306">
    <property type="term" value="P:protein secretion"/>
    <property type="evidence" value="ECO:0007669"/>
    <property type="project" value="InterPro"/>
</dbReference>
<feature type="transmembrane region" description="Helical" evidence="13">
    <location>
        <begin position="144"/>
        <end position="170"/>
    </location>
</feature>
<evidence type="ECO:0000256" key="13">
    <source>
        <dbReference type="SAM" id="Phobius"/>
    </source>
</evidence>
<dbReference type="HOGENOM" id="CLU_041013_1_1_9"/>
<evidence type="ECO:0000256" key="6">
    <source>
        <dbReference type="ARBA" id="ARBA00022692"/>
    </source>
</evidence>
<keyword evidence="10 13" id="KW-0472">Membrane</keyword>
<comment type="caution">
    <text evidence="14">The sequence shown here is derived from an EMBL/GenBank/DDBJ whole genome shotgun (WGS) entry which is preliminary data.</text>
</comment>
<dbReference type="AlphaFoldDB" id="K6PYR0"/>
<keyword evidence="15" id="KW-1185">Reference proteome</keyword>
<comment type="subcellular location">
    <subcellularLocation>
        <location evidence="1">Cell membrane</location>
        <topology evidence="1">Multi-pass membrane protein</topology>
    </subcellularLocation>
</comment>
<keyword evidence="7" id="KW-1005">Bacterial flagellum biogenesis</keyword>
<dbReference type="InterPro" id="IPR006135">
    <property type="entry name" value="T3SS_substrate_exporter"/>
</dbReference>
<feature type="compositionally biased region" description="Gly residues" evidence="12">
    <location>
        <begin position="456"/>
        <end position="467"/>
    </location>
</feature>
<dbReference type="PANTHER" id="PTHR30531">
    <property type="entry name" value="FLAGELLAR BIOSYNTHETIC PROTEIN FLHB"/>
    <property type="match status" value="1"/>
</dbReference>
<evidence type="ECO:0000256" key="2">
    <source>
        <dbReference type="ARBA" id="ARBA00010690"/>
    </source>
</evidence>
<keyword evidence="14" id="KW-0282">Flagellum</keyword>
<dbReference type="PANTHER" id="PTHR30531:SF12">
    <property type="entry name" value="FLAGELLAR BIOSYNTHETIC PROTEIN FLHB"/>
    <property type="match status" value="1"/>
</dbReference>
<keyword evidence="11" id="KW-1006">Bacterial flagellum protein export</keyword>
<name>K6PYR0_9FIRM</name>
<evidence type="ECO:0000256" key="7">
    <source>
        <dbReference type="ARBA" id="ARBA00022795"/>
    </source>
</evidence>
<evidence type="ECO:0000256" key="3">
    <source>
        <dbReference type="ARBA" id="ARBA00021622"/>
    </source>
</evidence>
<dbReference type="Gene3D" id="3.40.1690.10">
    <property type="entry name" value="secretion proteins EscU"/>
    <property type="match status" value="1"/>
</dbReference>